<keyword evidence="2" id="KW-0813">Transport</keyword>
<feature type="region of interest" description="Disordered" evidence="9">
    <location>
        <begin position="1506"/>
        <end position="1544"/>
    </location>
</feature>
<evidence type="ECO:0000256" key="3">
    <source>
        <dbReference type="ARBA" id="ARBA00022729"/>
    </source>
</evidence>
<evidence type="ECO:0000256" key="7">
    <source>
        <dbReference type="PROSITE-ProRule" id="PRU00557"/>
    </source>
</evidence>
<dbReference type="Gene3D" id="2.30.230.10">
    <property type="entry name" value="Lipovitellin, beta-sheet shell regions, chain A"/>
    <property type="match status" value="1"/>
</dbReference>
<dbReference type="InterPro" id="IPR045811">
    <property type="entry name" value="MTP_lip-bd"/>
</dbReference>
<reference evidence="12 13" key="1">
    <citation type="submission" date="2024-02" db="EMBL/GenBank/DDBJ databases">
        <authorList>
            <person name="Daric V."/>
            <person name="Darras S."/>
        </authorList>
    </citation>
    <scope>NUCLEOTIDE SEQUENCE [LARGE SCALE GENOMIC DNA]</scope>
</reference>
<evidence type="ECO:0000256" key="2">
    <source>
        <dbReference type="ARBA" id="ARBA00022448"/>
    </source>
</evidence>
<dbReference type="Gene3D" id="1.10.510.10">
    <property type="entry name" value="Transferase(Phosphotransferase) domain 1"/>
    <property type="match status" value="1"/>
</dbReference>
<keyword evidence="3" id="KW-0732">Signal</keyword>
<dbReference type="CDD" id="cd07838">
    <property type="entry name" value="STKc_CDK4_6_like"/>
    <property type="match status" value="1"/>
</dbReference>
<evidence type="ECO:0000256" key="6">
    <source>
        <dbReference type="ARBA" id="ARBA00022840"/>
    </source>
</evidence>
<dbReference type="InterPro" id="IPR039988">
    <property type="entry name" value="MTTP"/>
</dbReference>
<evidence type="ECO:0000259" key="10">
    <source>
        <dbReference type="PROSITE" id="PS50011"/>
    </source>
</evidence>
<comment type="subcellular location">
    <subcellularLocation>
        <location evidence="1">Endoplasmic reticulum</location>
    </subcellularLocation>
</comment>
<dbReference type="InterPro" id="IPR008271">
    <property type="entry name" value="Ser/Thr_kinase_AS"/>
</dbReference>
<evidence type="ECO:0000256" key="5">
    <source>
        <dbReference type="ARBA" id="ARBA00022824"/>
    </source>
</evidence>
<dbReference type="InterPro" id="IPR017441">
    <property type="entry name" value="Protein_kinase_ATP_BS"/>
</dbReference>
<proteinExistence type="predicted"/>
<dbReference type="InterPro" id="IPR011009">
    <property type="entry name" value="Kinase-like_dom_sf"/>
</dbReference>
<sequence>MNLHGEVASAGPYYEKDKLYRYSYETEVILNEADLATEDKVHRMHADVGLKLIAIFELTARWTDPENQNDQIIEMKFQEAEIFNVSDRLKQDNSFHSIRRSKSLRSIAKPLIFRSTNGKVVSLYVSSSETISSLNVKRGMLGLMQVQSHTGQRTEEDPSGTCSVSYEVTAAEVKKVKDMDSCENNEEGFDSLNQALGVTTASTSRALYTLSDDLSHILFAVAMESKSIRVNVKQDISLFIRGRQKLGLLEIENQKSRTSSTADAALKAFAAERRNEGDSYIRQALTSTRDSKDCAEGCLNIQDILELHHEDLTKVNMANSSSVQAYLTAVRAARQADKKTLSKMMKDKANEDIRLTLIDVLAATQTPASQAVLMKNLDFTKTENTGDIERALSGIAFSSHPSELALKDLAKVFKGKIGNPKIKETVALAIGAVLNKFCRIKEGNCKRKVVKEVRDMMLQGLKEAESEDDQTLYIHFVRNSAQPGFIPQLLHYAENSAYPLVHHLAITSLGVYDNSQLNKDVIPVMSRIFHQNWKKYESTVRSAAANQILMADPSERDVQNLVLSLPELKSRELANFIYARIMDLIKTGHSSRPTLLKVLQDRSYGNYWTLAQAGMASAFTGYIFNGTESHGTYGLFMEYSNAGMMRRTAVDFSLHGKGDNIALTQLGIVAQGLEGLTGSAADEGEEELDSMVGMASSMMGVKLRPLTFFRGYSNMMSLIWSGSSGDPAGVEAFLLLTDHLQHILMASGLRIKAEVLGAISTKITAEIAFSLWNRNVEIVSKNEGALSVQCRLTLESPIVRASVRNQFDAQTGLLFSVFTDFSSLPPKSCMRLSHPSFSMEKSLRKYERVKGSNKRLLSMWRQSQDLRRWFKLKKHGIDPIIENFPRTGSLAHPSPGLTTIFGRRQLRQQVMTTLSPDGDKTNLQQPEKQQSLLLHGIFNDAGSTWDTCRYQPVSEIGVGAYGVVFKARDRESDDGFVAMKCLRVENTEQGIPLSMVREIALLKHMESKEHLNVVRLLDVCLGRKTLYETQIMLVFEHIDQDLDMYLKEAPEAGLEDNQIKDIMRQIFLGIDFLHSMRVIHRDLKPQNILVTKSGHIKIADFGLARIYSYNMALTAVVVTRWYRAPEVLLQDSYATPVDMWSAGCIFAELYNLIPLFRGSGDINQLKKIFNFIGLPPEDEWPPDVAIPISSFSPQNRQPVENFVPRMVHPASDLFMKLLLFNPNQRLTPKDALAHSYFQTAGSPEPPFLSNAVNKAMRYTQQAALHKDAGTSKHRRLPYTQQMSSCHGEALKNSGHSALHWTRDYDVCDGPGPSRSQTSHSSITPVIEQVTTEDTEDIFDGESQHPLPNETDRKRSFGNPLPVDSKDGATGHIQAQRSPSRFYDGTGFLTPPSDLASSPSICETPPSSRSSSSTSLTDEGEDLKSQRHRKDLTFPSTREGAPLLNEETVGVVRRTHAADVDEKSRMSWADLYSAESFYPDEHMRAGLPATSIRPSLKTPTYQILESGKFVPDLKGSSNVLKPPENAPQHPGGSQPHPRDNTDEED</sequence>
<dbReference type="PROSITE" id="PS00108">
    <property type="entry name" value="PROTEIN_KINASE_ST"/>
    <property type="match status" value="1"/>
</dbReference>
<keyword evidence="6 8" id="KW-0067">ATP-binding</keyword>
<evidence type="ECO:0000313" key="13">
    <source>
        <dbReference type="Proteomes" id="UP001642483"/>
    </source>
</evidence>
<feature type="binding site" evidence="8">
    <location>
        <position position="980"/>
    </location>
    <ligand>
        <name>ATP</name>
        <dbReference type="ChEBI" id="CHEBI:30616"/>
    </ligand>
</feature>
<dbReference type="InterPro" id="IPR015819">
    <property type="entry name" value="Lipid_transp_b-sht_shell"/>
</dbReference>
<dbReference type="Pfam" id="PF19444">
    <property type="entry name" value="MTP_lip_bd"/>
    <property type="match status" value="1"/>
</dbReference>
<name>A0ABP0FH37_CLALP</name>
<protein>
    <submittedName>
        <fullName evidence="12">Uncharacterized protein</fullName>
    </submittedName>
</protein>
<dbReference type="SUPFAM" id="SSF48431">
    <property type="entry name" value="Lipovitellin-phosvitin complex, superhelical domain"/>
    <property type="match status" value="1"/>
</dbReference>
<dbReference type="PROSITE" id="PS50011">
    <property type="entry name" value="PROTEIN_KINASE_DOM"/>
    <property type="match status" value="1"/>
</dbReference>
<dbReference type="Proteomes" id="UP001642483">
    <property type="component" value="Unassembled WGS sequence"/>
</dbReference>
<feature type="region of interest" description="Disordered" evidence="9">
    <location>
        <begin position="1309"/>
        <end position="1328"/>
    </location>
</feature>
<keyword evidence="4 8" id="KW-0547">Nucleotide-binding</keyword>
<feature type="domain" description="Protein kinase" evidence="10">
    <location>
        <begin position="950"/>
        <end position="1237"/>
    </location>
</feature>
<dbReference type="PROSITE" id="PS00107">
    <property type="entry name" value="PROTEIN_KINASE_ATP"/>
    <property type="match status" value="1"/>
</dbReference>
<organism evidence="12 13">
    <name type="scientific">Clavelina lepadiformis</name>
    <name type="common">Light-bulb sea squirt</name>
    <name type="synonym">Ascidia lepadiformis</name>
    <dbReference type="NCBI Taxonomy" id="159417"/>
    <lineage>
        <taxon>Eukaryota</taxon>
        <taxon>Metazoa</taxon>
        <taxon>Chordata</taxon>
        <taxon>Tunicata</taxon>
        <taxon>Ascidiacea</taxon>
        <taxon>Aplousobranchia</taxon>
        <taxon>Clavelinidae</taxon>
        <taxon>Clavelina</taxon>
    </lineage>
</organism>
<feature type="compositionally biased region" description="Polar residues" evidence="9">
    <location>
        <begin position="1313"/>
        <end position="1328"/>
    </location>
</feature>
<dbReference type="SUPFAM" id="SSF56112">
    <property type="entry name" value="Protein kinase-like (PK-like)"/>
    <property type="match status" value="1"/>
</dbReference>
<feature type="domain" description="Vitellogenin" evidence="11">
    <location>
        <begin position="14"/>
        <end position="666"/>
    </location>
</feature>
<dbReference type="Gene3D" id="1.25.10.20">
    <property type="entry name" value="Vitellinogen, superhelical"/>
    <property type="match status" value="1"/>
</dbReference>
<evidence type="ECO:0000256" key="9">
    <source>
        <dbReference type="SAM" id="MobiDB-lite"/>
    </source>
</evidence>
<dbReference type="EMBL" id="CAWYQH010000057">
    <property type="protein sequence ID" value="CAK8678995.1"/>
    <property type="molecule type" value="Genomic_DNA"/>
</dbReference>
<comment type="caution">
    <text evidence="12">The sequence shown here is derived from an EMBL/GenBank/DDBJ whole genome shotgun (WGS) entry which is preliminary data.</text>
</comment>
<dbReference type="SUPFAM" id="SSF56968">
    <property type="entry name" value="Lipovitellin-phosvitin complex, beta-sheet shell regions"/>
    <property type="match status" value="1"/>
</dbReference>
<evidence type="ECO:0000313" key="12">
    <source>
        <dbReference type="EMBL" id="CAK8678995.1"/>
    </source>
</evidence>
<dbReference type="Gene3D" id="3.30.200.20">
    <property type="entry name" value="Phosphorylase Kinase, domain 1"/>
    <property type="match status" value="1"/>
</dbReference>
<dbReference type="InterPro" id="IPR011030">
    <property type="entry name" value="Lipovitellin_superhlx_dom"/>
</dbReference>
<keyword evidence="13" id="KW-1185">Reference proteome</keyword>
<dbReference type="SMART" id="SM00220">
    <property type="entry name" value="S_TKc"/>
    <property type="match status" value="1"/>
</dbReference>
<feature type="compositionally biased region" description="Low complexity" evidence="9">
    <location>
        <begin position="1403"/>
        <end position="1414"/>
    </location>
</feature>
<evidence type="ECO:0000256" key="4">
    <source>
        <dbReference type="ARBA" id="ARBA00022741"/>
    </source>
</evidence>
<dbReference type="PROSITE" id="PS51211">
    <property type="entry name" value="VITELLOGENIN"/>
    <property type="match status" value="1"/>
</dbReference>
<dbReference type="InterPro" id="IPR001747">
    <property type="entry name" value="Vitellogenin_N"/>
</dbReference>
<keyword evidence="5" id="KW-0256">Endoplasmic reticulum</keyword>
<feature type="compositionally biased region" description="Basic and acidic residues" evidence="9">
    <location>
        <begin position="1535"/>
        <end position="1544"/>
    </location>
</feature>
<dbReference type="PANTHER" id="PTHR13024:SF0">
    <property type="entry name" value="MICROSOMAL TRIACYLGLYCEROL TRANSFER PROTEIN"/>
    <property type="match status" value="1"/>
</dbReference>
<evidence type="ECO:0000256" key="8">
    <source>
        <dbReference type="PROSITE-ProRule" id="PRU10141"/>
    </source>
</evidence>
<feature type="region of interest" description="Disordered" evidence="9">
    <location>
        <begin position="1338"/>
        <end position="1441"/>
    </location>
</feature>
<dbReference type="PANTHER" id="PTHR13024">
    <property type="entry name" value="MICROSOMAL TRIGLYCERIDE TRANSFER PROTEIN, LARGE SUBUNIT"/>
    <property type="match status" value="1"/>
</dbReference>
<dbReference type="SMART" id="SM00638">
    <property type="entry name" value="LPD_N"/>
    <property type="match status" value="1"/>
</dbReference>
<accession>A0ABP0FH37</accession>
<dbReference type="Pfam" id="PF01347">
    <property type="entry name" value="Vitellogenin_N"/>
    <property type="match status" value="1"/>
</dbReference>
<gene>
    <name evidence="12" type="ORF">CVLEPA_LOCUS9261</name>
</gene>
<dbReference type="InterPro" id="IPR015816">
    <property type="entry name" value="Vitellinogen_b-sht_N"/>
</dbReference>
<evidence type="ECO:0000259" key="11">
    <source>
        <dbReference type="PROSITE" id="PS51211"/>
    </source>
</evidence>
<evidence type="ECO:0000256" key="1">
    <source>
        <dbReference type="ARBA" id="ARBA00004240"/>
    </source>
</evidence>
<dbReference type="Pfam" id="PF00069">
    <property type="entry name" value="Pkinase"/>
    <property type="match status" value="1"/>
</dbReference>
<comment type="caution">
    <text evidence="7">Lacks conserved residue(s) required for the propagation of feature annotation.</text>
</comment>
<dbReference type="InterPro" id="IPR000719">
    <property type="entry name" value="Prot_kinase_dom"/>
</dbReference>